<accession>A0A3P8XN11</accession>
<evidence type="ECO:0000256" key="7">
    <source>
        <dbReference type="ARBA" id="ARBA00023288"/>
    </source>
</evidence>
<feature type="compositionally biased region" description="Low complexity" evidence="8">
    <location>
        <begin position="391"/>
        <end position="404"/>
    </location>
</feature>
<feature type="compositionally biased region" description="Polar residues" evidence="8">
    <location>
        <begin position="210"/>
        <end position="221"/>
    </location>
</feature>
<dbReference type="FunCoup" id="A0A3P8XN11">
    <property type="interactions" value="383"/>
</dbReference>
<reference evidence="10" key="1">
    <citation type="journal article" date="2014" name="PLoS ONE">
        <title>The genome and linkage map of the northern pike (Esox lucius): conserved synteny revealed between the salmonid sister group and the Neoteleostei.</title>
        <authorList>
            <person name="Rondeau E.B."/>
            <person name="Minkley D.R."/>
            <person name="Leong J.S."/>
            <person name="Messmer A.M."/>
            <person name="Jantzen J.R."/>
            <person name="von Schalburg K.R."/>
            <person name="Lemon C."/>
            <person name="Bird N.H."/>
            <person name="Koop B.F."/>
        </authorList>
    </citation>
    <scope>NUCLEOTIDE SEQUENCE</scope>
</reference>
<sequence>MGCRLPKPRRAGEERSPGKIYSTLRRPQVETKVGVAYTYHFLDFLLGKEEVSVSSVLCLSSVRELPVQVRELYGQGFVLVAVHPFVHPCGPRPARIQRQLHRAVLIKETQSSEKSQLKWVGRLETDVCVAGHQAPDPEIIQNYVKKIQDMAEQGVLFVGFVQQPGGGPCFLGHWEPEDLSSLHSSPSPTHRPPCSTTISSLEPTVLDLSPTDTKPSQNPFESENDHNTVLKAQEHSSIELRRVGQNATDHHQVKLDFSSIEPIEKKQQFIPIEAADRSSNGTPSVTVRLPLTVHQPNLSPNDSPEKQADSPKDLASDQPNRAQALGPSEHLGDQEQQQCSSPVETICMDRQQNENPEDFIRTLLPNYSPPELTHGQGGPDIDEQSQADRQSLGLDYSSDDLLWSPEHRSKSVSERRCSCGNRGTGSDPDDHQRKSSLLTHNNNHIQVKSSDRDKRTPGSLPVPSRMQLFALYNQTGELSNSMRFYSLRVPLQLQREAGLVTEVDAHWLDHMTQHFTSGARLIDGFFHLGDDNDSVVSSVDSVFIFQNSPEENTPVSYDAIVVEQWTIVDVCVTFCLSLLVSVSVGYFRFFWGVVVRTDYIPLLQSLAPFGWRLMCVLPTPIVRTNSDGSLSTKQILFLQRPALQRKRKDFKKLNLRGRNKAKKNSAEETLDKKEERENVFPLTERGMDGQKRNTEERRDWETRNENESIIERKGETTSQEDFPLGTKGRAEDLNQEVSQENGDVPLGVQEMPVSDANVSLQSDEVKLEVKILPQLSERALFSGVC</sequence>
<dbReference type="InterPro" id="IPR028169">
    <property type="entry name" value="Raftlin"/>
</dbReference>
<evidence type="ECO:0000256" key="8">
    <source>
        <dbReference type="SAM" id="MobiDB-lite"/>
    </source>
</evidence>
<feature type="compositionally biased region" description="Basic and acidic residues" evidence="8">
    <location>
        <begin position="405"/>
        <end position="417"/>
    </location>
</feature>
<reference evidence="9" key="3">
    <citation type="submission" date="2025-08" db="UniProtKB">
        <authorList>
            <consortium name="Ensembl"/>
        </authorList>
    </citation>
    <scope>IDENTIFICATION</scope>
</reference>
<dbReference type="Ensembl" id="ENSELUT00000011311.3">
    <property type="protein sequence ID" value="ENSELUP00000005049.2"/>
    <property type="gene ID" value="ENSELUG00000006125.3"/>
</dbReference>
<dbReference type="RefSeq" id="XP_019905759.2">
    <property type="nucleotide sequence ID" value="XM_020050200.3"/>
</dbReference>
<dbReference type="PANTHER" id="PTHR17601">
    <property type="entry name" value="RAFTLIN-RELATED"/>
    <property type="match status" value="1"/>
</dbReference>
<evidence type="ECO:0000313" key="9">
    <source>
        <dbReference type="Ensembl" id="ENSELUP00000005049.2"/>
    </source>
</evidence>
<dbReference type="CTD" id="100149692"/>
<dbReference type="AlphaFoldDB" id="A0A3P8XN11"/>
<evidence type="ECO:0000256" key="3">
    <source>
        <dbReference type="ARBA" id="ARBA00022475"/>
    </source>
</evidence>
<keyword evidence="7" id="KW-0449">Lipoprotein</keyword>
<dbReference type="Proteomes" id="UP000265140">
    <property type="component" value="Chromosome 10"/>
</dbReference>
<feature type="compositionally biased region" description="Polar residues" evidence="8">
    <location>
        <begin position="435"/>
        <end position="448"/>
    </location>
</feature>
<feature type="compositionally biased region" description="Basic and acidic residues" evidence="8">
    <location>
        <begin position="303"/>
        <end position="315"/>
    </location>
</feature>
<keyword evidence="3" id="KW-1003">Cell membrane</keyword>
<keyword evidence="10" id="KW-1185">Reference proteome</keyword>
<feature type="compositionally biased region" description="Low complexity" evidence="8">
    <location>
        <begin position="180"/>
        <end position="197"/>
    </location>
</feature>
<dbReference type="GO" id="GO:0005886">
    <property type="term" value="C:plasma membrane"/>
    <property type="evidence" value="ECO:0007669"/>
    <property type="project" value="UniProtKB-SubCell"/>
</dbReference>
<evidence type="ECO:0000313" key="10">
    <source>
        <dbReference type="Proteomes" id="UP000265140"/>
    </source>
</evidence>
<feature type="region of interest" description="Disordered" evidence="8">
    <location>
        <begin position="658"/>
        <end position="730"/>
    </location>
</feature>
<dbReference type="Pfam" id="PF15250">
    <property type="entry name" value="Raftlin"/>
    <property type="match status" value="3"/>
</dbReference>
<comment type="subcellular location">
    <subcellularLocation>
        <location evidence="1">Cell membrane</location>
        <topology evidence="1">Lipid-anchor</topology>
    </subcellularLocation>
</comment>
<dbReference type="GeneTree" id="ENSGT00530000063609"/>
<feature type="compositionally biased region" description="Basic and acidic residues" evidence="8">
    <location>
        <begin position="685"/>
        <end position="715"/>
    </location>
</feature>
<dbReference type="InParanoid" id="A0A3P8XN11"/>
<keyword evidence="5" id="KW-0472">Membrane</keyword>
<feature type="region of interest" description="Disordered" evidence="8">
    <location>
        <begin position="294"/>
        <end position="341"/>
    </location>
</feature>
<dbReference type="Bgee" id="ENSELUG00000006125">
    <property type="expression patterns" value="Expressed in stomach and 11 other cell types or tissues"/>
</dbReference>
<feature type="region of interest" description="Disordered" evidence="8">
    <location>
        <begin position="361"/>
        <end position="460"/>
    </location>
</feature>
<dbReference type="PANTHER" id="PTHR17601:SF7">
    <property type="entry name" value="RAFTLIN ISOFORM X1"/>
    <property type="match status" value="1"/>
</dbReference>
<evidence type="ECO:0000256" key="5">
    <source>
        <dbReference type="ARBA" id="ARBA00023136"/>
    </source>
</evidence>
<feature type="compositionally biased region" description="Basic and acidic residues" evidence="8">
    <location>
        <begin position="664"/>
        <end position="678"/>
    </location>
</feature>
<dbReference type="GeneID" id="105023671"/>
<evidence type="ECO:0000256" key="1">
    <source>
        <dbReference type="ARBA" id="ARBA00004193"/>
    </source>
</evidence>
<keyword evidence="4" id="KW-0519">Myristate</keyword>
<protein>
    <recommendedName>
        <fullName evidence="11">Raftlin, lipid raft linker 1a</fullName>
    </recommendedName>
</protein>
<dbReference type="OMA" id="ARRNCEN"/>
<evidence type="ECO:0008006" key="11">
    <source>
        <dbReference type="Google" id="ProtNLM"/>
    </source>
</evidence>
<evidence type="ECO:0000256" key="2">
    <source>
        <dbReference type="ARBA" id="ARBA00006390"/>
    </source>
</evidence>
<evidence type="ECO:0000256" key="4">
    <source>
        <dbReference type="ARBA" id="ARBA00022707"/>
    </source>
</evidence>
<reference evidence="9" key="4">
    <citation type="submission" date="2025-09" db="UniProtKB">
        <authorList>
            <consortium name="Ensembl"/>
        </authorList>
    </citation>
    <scope>IDENTIFICATION</scope>
</reference>
<keyword evidence="6" id="KW-0564">Palmitate</keyword>
<organism evidence="9 10">
    <name type="scientific">Esox lucius</name>
    <name type="common">Northern pike</name>
    <dbReference type="NCBI Taxonomy" id="8010"/>
    <lineage>
        <taxon>Eukaryota</taxon>
        <taxon>Metazoa</taxon>
        <taxon>Chordata</taxon>
        <taxon>Craniata</taxon>
        <taxon>Vertebrata</taxon>
        <taxon>Euteleostomi</taxon>
        <taxon>Actinopterygii</taxon>
        <taxon>Neopterygii</taxon>
        <taxon>Teleostei</taxon>
        <taxon>Protacanthopterygii</taxon>
        <taxon>Esociformes</taxon>
        <taxon>Esocidae</taxon>
        <taxon>Esox</taxon>
    </lineage>
</organism>
<reference evidence="9" key="2">
    <citation type="submission" date="2020-02" db="EMBL/GenBank/DDBJ databases">
        <title>Esox lucius (northern pike) genome, fEsoLuc1, primary haplotype.</title>
        <authorList>
            <person name="Myers G."/>
            <person name="Karagic N."/>
            <person name="Meyer A."/>
            <person name="Pippel M."/>
            <person name="Reichard M."/>
            <person name="Winkler S."/>
            <person name="Tracey A."/>
            <person name="Sims Y."/>
            <person name="Howe K."/>
            <person name="Rhie A."/>
            <person name="Formenti G."/>
            <person name="Durbin R."/>
            <person name="Fedrigo O."/>
            <person name="Jarvis E.D."/>
        </authorList>
    </citation>
    <scope>NUCLEOTIDE SEQUENCE [LARGE SCALE GENOMIC DNA]</scope>
</reference>
<name>A0A3P8XN11_ESOLU</name>
<feature type="region of interest" description="Disordered" evidence="8">
    <location>
        <begin position="180"/>
        <end position="228"/>
    </location>
</feature>
<evidence type="ECO:0000256" key="6">
    <source>
        <dbReference type="ARBA" id="ARBA00023139"/>
    </source>
</evidence>
<comment type="similarity">
    <text evidence="2">Belongs to the raftlin family.</text>
</comment>
<proteinExistence type="inferred from homology"/>